<accession>A0A366LJS1</accession>
<evidence type="ECO:0000256" key="1">
    <source>
        <dbReference type="SAM" id="MobiDB-lite"/>
    </source>
</evidence>
<evidence type="ECO:0000313" key="3">
    <source>
        <dbReference type="Proteomes" id="UP000253303"/>
    </source>
</evidence>
<feature type="region of interest" description="Disordered" evidence="1">
    <location>
        <begin position="117"/>
        <end position="142"/>
    </location>
</feature>
<dbReference type="AlphaFoldDB" id="A0A366LJS1"/>
<keyword evidence="3" id="KW-1185">Reference proteome</keyword>
<dbReference type="Proteomes" id="UP000253303">
    <property type="component" value="Unassembled WGS sequence"/>
</dbReference>
<gene>
    <name evidence="2" type="ORF">DP939_42365</name>
</gene>
<sequence>MPLVRLLPWEPLARSLSSTHRKNSAASELPLVVSSESSSESPLESSESSHSFFLSSQVSFFGFDFGFLDFLSSPMVGVDVSSSSYHLSSFHLSSFLSSDHLSSDHLSSDHLSSCFFPGGPGGPGGPAGPAGPAGPVGPAGPRSPRWPLWCPWWW</sequence>
<comment type="caution">
    <text evidence="2">The sequence shown here is derived from an EMBL/GenBank/DDBJ whole genome shotgun (WGS) entry which is preliminary data.</text>
</comment>
<protein>
    <submittedName>
        <fullName evidence="2">Uncharacterized protein</fullName>
    </submittedName>
</protein>
<organism evidence="2 3">
    <name type="scientific">Spongiactinospora rosea</name>
    <dbReference type="NCBI Taxonomy" id="2248750"/>
    <lineage>
        <taxon>Bacteria</taxon>
        <taxon>Bacillati</taxon>
        <taxon>Actinomycetota</taxon>
        <taxon>Actinomycetes</taxon>
        <taxon>Streptosporangiales</taxon>
        <taxon>Streptosporangiaceae</taxon>
        <taxon>Spongiactinospora</taxon>
    </lineage>
</organism>
<proteinExistence type="predicted"/>
<dbReference type="EMBL" id="QMEY01000038">
    <property type="protein sequence ID" value="RBQ14111.1"/>
    <property type="molecule type" value="Genomic_DNA"/>
</dbReference>
<evidence type="ECO:0000313" key="2">
    <source>
        <dbReference type="EMBL" id="RBQ14111.1"/>
    </source>
</evidence>
<reference evidence="2 3" key="1">
    <citation type="submission" date="2018-06" db="EMBL/GenBank/DDBJ databases">
        <title>Sphaerisporangium craniellae sp. nov., isolated from a marine sponge in the South China Sea.</title>
        <authorList>
            <person name="Li L."/>
        </authorList>
    </citation>
    <scope>NUCLEOTIDE SEQUENCE [LARGE SCALE GENOMIC DNA]</scope>
    <source>
        <strain evidence="2 3">LHW63015</strain>
    </source>
</reference>
<feature type="compositionally biased region" description="Gly residues" evidence="1">
    <location>
        <begin position="118"/>
        <end position="128"/>
    </location>
</feature>
<name>A0A366LJS1_9ACTN</name>